<keyword evidence="3" id="KW-1185">Reference proteome</keyword>
<dbReference type="Proteomes" id="UP000019149">
    <property type="component" value="Unassembled WGS sequence"/>
</dbReference>
<keyword evidence="1" id="KW-1133">Transmembrane helix</keyword>
<comment type="caution">
    <text evidence="2">The sequence shown here is derived from an EMBL/GenBank/DDBJ whole genome shotgun (WGS) entry which is preliminary data.</text>
</comment>
<dbReference type="KEGG" id="egl:EGR_08251"/>
<accession>W6UU35</accession>
<feature type="transmembrane region" description="Helical" evidence="1">
    <location>
        <begin position="12"/>
        <end position="32"/>
    </location>
</feature>
<evidence type="ECO:0000256" key="1">
    <source>
        <dbReference type="SAM" id="Phobius"/>
    </source>
</evidence>
<organism evidence="2 3">
    <name type="scientific">Echinococcus granulosus</name>
    <name type="common">Hydatid tapeworm</name>
    <dbReference type="NCBI Taxonomy" id="6210"/>
    <lineage>
        <taxon>Eukaryota</taxon>
        <taxon>Metazoa</taxon>
        <taxon>Spiralia</taxon>
        <taxon>Lophotrochozoa</taxon>
        <taxon>Platyhelminthes</taxon>
        <taxon>Cestoda</taxon>
        <taxon>Eucestoda</taxon>
        <taxon>Cyclophyllidea</taxon>
        <taxon>Taeniidae</taxon>
        <taxon>Echinococcus</taxon>
        <taxon>Echinococcus granulosus group</taxon>
    </lineage>
</organism>
<dbReference type="GeneID" id="36343966"/>
<evidence type="ECO:0000313" key="2">
    <source>
        <dbReference type="EMBL" id="EUB56899.1"/>
    </source>
</evidence>
<dbReference type="EMBL" id="APAU02000100">
    <property type="protein sequence ID" value="EUB56899.1"/>
    <property type="molecule type" value="Genomic_DNA"/>
</dbReference>
<dbReference type="CTD" id="36343966"/>
<evidence type="ECO:0000313" key="3">
    <source>
        <dbReference type="Proteomes" id="UP000019149"/>
    </source>
</evidence>
<protein>
    <recommendedName>
        <fullName evidence="4">Transmembrane protein</fullName>
    </recommendedName>
</protein>
<keyword evidence="1" id="KW-0812">Transmembrane</keyword>
<dbReference type="AlphaFoldDB" id="W6UU35"/>
<dbReference type="RefSeq" id="XP_024348095.1">
    <property type="nucleotide sequence ID" value="XM_024497500.1"/>
</dbReference>
<gene>
    <name evidence="2" type="ORF">EGR_08251</name>
</gene>
<evidence type="ECO:0008006" key="4">
    <source>
        <dbReference type="Google" id="ProtNLM"/>
    </source>
</evidence>
<keyword evidence="1" id="KW-0472">Membrane</keyword>
<name>W6UU35_ECHGR</name>
<proteinExistence type="predicted"/>
<sequence length="55" mass="6183">MSKPSMRTFCELIGGHIWIVIDVDFIICYIYLMGPTLSIKNDLVDILGTSQLNGH</sequence>
<reference evidence="2 3" key="1">
    <citation type="journal article" date="2013" name="Nat. Genet.">
        <title>The genome of the hydatid tapeworm Echinococcus granulosus.</title>
        <authorList>
            <person name="Zheng H."/>
            <person name="Zhang W."/>
            <person name="Zhang L."/>
            <person name="Zhang Z."/>
            <person name="Li J."/>
            <person name="Lu G."/>
            <person name="Zhu Y."/>
            <person name="Wang Y."/>
            <person name="Huang Y."/>
            <person name="Liu J."/>
            <person name="Kang H."/>
            <person name="Chen J."/>
            <person name="Wang L."/>
            <person name="Chen A."/>
            <person name="Yu S."/>
            <person name="Gao Z."/>
            <person name="Jin L."/>
            <person name="Gu W."/>
            <person name="Wang Z."/>
            <person name="Zhao L."/>
            <person name="Shi B."/>
            <person name="Wen H."/>
            <person name="Lin R."/>
            <person name="Jones M.K."/>
            <person name="Brejova B."/>
            <person name="Vinar T."/>
            <person name="Zhao G."/>
            <person name="McManus D.P."/>
            <person name="Chen Z."/>
            <person name="Zhou Y."/>
            <person name="Wang S."/>
        </authorList>
    </citation>
    <scope>NUCLEOTIDE SEQUENCE [LARGE SCALE GENOMIC DNA]</scope>
</reference>